<dbReference type="InterPro" id="IPR005471">
    <property type="entry name" value="Tscrpt_reg_IclR_N"/>
</dbReference>
<dbReference type="PROSITE" id="PS51077">
    <property type="entry name" value="HTH_ICLR"/>
    <property type="match status" value="1"/>
</dbReference>
<dbReference type="GO" id="GO:0003677">
    <property type="term" value="F:DNA binding"/>
    <property type="evidence" value="ECO:0007669"/>
    <property type="project" value="UniProtKB-KW"/>
</dbReference>
<comment type="caution">
    <text evidence="6">The sequence shown here is derived from an EMBL/GenBank/DDBJ whole genome shotgun (WGS) entry which is preliminary data.</text>
</comment>
<dbReference type="SUPFAM" id="SSF46785">
    <property type="entry name" value="Winged helix' DNA-binding domain"/>
    <property type="match status" value="1"/>
</dbReference>
<dbReference type="Gene3D" id="1.10.10.10">
    <property type="entry name" value="Winged helix-like DNA-binding domain superfamily/Winged helix DNA-binding domain"/>
    <property type="match status" value="1"/>
</dbReference>
<evidence type="ECO:0000256" key="3">
    <source>
        <dbReference type="ARBA" id="ARBA00023163"/>
    </source>
</evidence>
<evidence type="ECO:0000259" key="4">
    <source>
        <dbReference type="PROSITE" id="PS51077"/>
    </source>
</evidence>
<evidence type="ECO:0008006" key="8">
    <source>
        <dbReference type="Google" id="ProtNLM"/>
    </source>
</evidence>
<sequence>MKKRDGTGGGKMKEDQYLLSSVSNTLDILDLLNDHEELSLAEICKKLHMGKTSAFRMLYTLEAKQFVYKTPDAKYRLGMKFVRFGSNISERQELMVLLRPVLQKLRDENNETSHLAILVDDTEIVFVGKEIGNTSIRMASQIGVRMPAYCTGTGKVLLAYLPEDRLYAALEKMTFKKLTSATITSQEQLLQSLQTIRANGYGSDMEESEVGLVCYAAPIRNFSGAVIAAISISGPSARMHQNREKLLKALISASKEASAMLGYEK</sequence>
<dbReference type="GO" id="GO:0045892">
    <property type="term" value="P:negative regulation of DNA-templated transcription"/>
    <property type="evidence" value="ECO:0007669"/>
    <property type="project" value="TreeGrafter"/>
</dbReference>
<feature type="domain" description="IclR-ED" evidence="5">
    <location>
        <begin position="80"/>
        <end position="263"/>
    </location>
</feature>
<keyword evidence="2" id="KW-0238">DNA-binding</keyword>
<dbReference type="PROSITE" id="PS51078">
    <property type="entry name" value="ICLR_ED"/>
    <property type="match status" value="1"/>
</dbReference>
<dbReference type="Gene3D" id="3.30.450.40">
    <property type="match status" value="1"/>
</dbReference>
<evidence type="ECO:0000259" key="5">
    <source>
        <dbReference type="PROSITE" id="PS51078"/>
    </source>
</evidence>
<evidence type="ECO:0000313" key="6">
    <source>
        <dbReference type="EMBL" id="OUP71130.1"/>
    </source>
</evidence>
<dbReference type="AlphaFoldDB" id="A0A1Y4N642"/>
<evidence type="ECO:0000313" key="7">
    <source>
        <dbReference type="Proteomes" id="UP000196386"/>
    </source>
</evidence>
<dbReference type="Pfam" id="PF09339">
    <property type="entry name" value="HTH_IclR"/>
    <property type="match status" value="1"/>
</dbReference>
<dbReference type="PANTHER" id="PTHR30136">
    <property type="entry name" value="HELIX-TURN-HELIX TRANSCRIPTIONAL REGULATOR, ICLR FAMILY"/>
    <property type="match status" value="1"/>
</dbReference>
<dbReference type="Pfam" id="PF01614">
    <property type="entry name" value="IclR_C"/>
    <property type="match status" value="1"/>
</dbReference>
<dbReference type="InterPro" id="IPR029016">
    <property type="entry name" value="GAF-like_dom_sf"/>
</dbReference>
<reference evidence="7" key="1">
    <citation type="submission" date="2017-04" db="EMBL/GenBank/DDBJ databases">
        <title>Function of individual gut microbiota members based on whole genome sequencing of pure cultures obtained from chicken caecum.</title>
        <authorList>
            <person name="Medvecky M."/>
            <person name="Cejkova D."/>
            <person name="Polansky O."/>
            <person name="Karasova D."/>
            <person name="Kubasova T."/>
            <person name="Cizek A."/>
            <person name="Rychlik I."/>
        </authorList>
    </citation>
    <scope>NUCLEOTIDE SEQUENCE [LARGE SCALE GENOMIC DNA]</scope>
    <source>
        <strain evidence="7">An175</strain>
    </source>
</reference>
<dbReference type="GO" id="GO:0003700">
    <property type="term" value="F:DNA-binding transcription factor activity"/>
    <property type="evidence" value="ECO:0007669"/>
    <property type="project" value="TreeGrafter"/>
</dbReference>
<dbReference type="SUPFAM" id="SSF55781">
    <property type="entry name" value="GAF domain-like"/>
    <property type="match status" value="1"/>
</dbReference>
<protein>
    <recommendedName>
        <fullName evidence="8">IclR family transcriptional regulator</fullName>
    </recommendedName>
</protein>
<dbReference type="Proteomes" id="UP000196386">
    <property type="component" value="Unassembled WGS sequence"/>
</dbReference>
<dbReference type="InterPro" id="IPR036390">
    <property type="entry name" value="WH_DNA-bd_sf"/>
</dbReference>
<dbReference type="PANTHER" id="PTHR30136:SF35">
    <property type="entry name" value="HTH-TYPE TRANSCRIPTIONAL REGULATOR RV1719"/>
    <property type="match status" value="1"/>
</dbReference>
<dbReference type="EMBL" id="NFKP01000002">
    <property type="protein sequence ID" value="OUP71130.1"/>
    <property type="molecule type" value="Genomic_DNA"/>
</dbReference>
<dbReference type="SMART" id="SM00346">
    <property type="entry name" value="HTH_ICLR"/>
    <property type="match status" value="1"/>
</dbReference>
<dbReference type="InterPro" id="IPR014757">
    <property type="entry name" value="Tscrpt_reg_IclR_C"/>
</dbReference>
<feature type="domain" description="HTH iclR-type" evidence="4">
    <location>
        <begin position="19"/>
        <end position="79"/>
    </location>
</feature>
<gene>
    <name evidence="6" type="ORF">B5F11_03435</name>
</gene>
<organism evidence="6 7">
    <name type="scientific">Anaerotruncus colihominis</name>
    <dbReference type="NCBI Taxonomy" id="169435"/>
    <lineage>
        <taxon>Bacteria</taxon>
        <taxon>Bacillati</taxon>
        <taxon>Bacillota</taxon>
        <taxon>Clostridia</taxon>
        <taxon>Eubacteriales</taxon>
        <taxon>Oscillospiraceae</taxon>
        <taxon>Anaerotruncus</taxon>
    </lineage>
</organism>
<keyword evidence="3" id="KW-0804">Transcription</keyword>
<dbReference type="InterPro" id="IPR050707">
    <property type="entry name" value="HTH_MetabolicPath_Reg"/>
</dbReference>
<evidence type="ECO:0000256" key="2">
    <source>
        <dbReference type="ARBA" id="ARBA00023125"/>
    </source>
</evidence>
<name>A0A1Y4N642_9FIRM</name>
<keyword evidence="1" id="KW-0805">Transcription regulation</keyword>
<dbReference type="InterPro" id="IPR036388">
    <property type="entry name" value="WH-like_DNA-bd_sf"/>
</dbReference>
<evidence type="ECO:0000256" key="1">
    <source>
        <dbReference type="ARBA" id="ARBA00023015"/>
    </source>
</evidence>
<accession>A0A1Y4N642</accession>
<proteinExistence type="predicted"/>